<gene>
    <name evidence="6" type="ORF">HYPSUDRAFT_210506</name>
</gene>
<feature type="region of interest" description="Disordered" evidence="4">
    <location>
        <begin position="1"/>
        <end position="29"/>
    </location>
</feature>
<evidence type="ECO:0000313" key="7">
    <source>
        <dbReference type="Proteomes" id="UP000054270"/>
    </source>
</evidence>
<dbReference type="SUPFAM" id="SSF50978">
    <property type="entry name" value="WD40 repeat-like"/>
    <property type="match status" value="1"/>
</dbReference>
<dbReference type="CDD" id="cd00200">
    <property type="entry name" value="WD40"/>
    <property type="match status" value="1"/>
</dbReference>
<organism evidence="6 7">
    <name type="scientific">Hypholoma sublateritium (strain FD-334 SS-4)</name>
    <dbReference type="NCBI Taxonomy" id="945553"/>
    <lineage>
        <taxon>Eukaryota</taxon>
        <taxon>Fungi</taxon>
        <taxon>Dikarya</taxon>
        <taxon>Basidiomycota</taxon>
        <taxon>Agaricomycotina</taxon>
        <taxon>Agaricomycetes</taxon>
        <taxon>Agaricomycetidae</taxon>
        <taxon>Agaricales</taxon>
        <taxon>Agaricineae</taxon>
        <taxon>Strophariaceae</taxon>
        <taxon>Hypholoma</taxon>
    </lineage>
</organism>
<feature type="domain" description="Anaphase-promoting complex subunit 4-like WD40" evidence="5">
    <location>
        <begin position="189"/>
        <end position="239"/>
    </location>
</feature>
<dbReference type="InterPro" id="IPR024977">
    <property type="entry name" value="Apc4-like_WD40_dom"/>
</dbReference>
<dbReference type="InterPro" id="IPR001680">
    <property type="entry name" value="WD40_rpt"/>
</dbReference>
<dbReference type="GO" id="GO:0003723">
    <property type="term" value="F:RNA binding"/>
    <property type="evidence" value="ECO:0007669"/>
    <property type="project" value="TreeGrafter"/>
</dbReference>
<dbReference type="PROSITE" id="PS50294">
    <property type="entry name" value="WD_REPEATS_REGION"/>
    <property type="match status" value="1"/>
</dbReference>
<evidence type="ECO:0000256" key="3">
    <source>
        <dbReference type="PROSITE-ProRule" id="PRU00221"/>
    </source>
</evidence>
<dbReference type="STRING" id="945553.A0A0D2MZL4"/>
<evidence type="ECO:0000259" key="5">
    <source>
        <dbReference type="Pfam" id="PF12894"/>
    </source>
</evidence>
<dbReference type="PROSITE" id="PS50082">
    <property type="entry name" value="WD_REPEATS_2"/>
    <property type="match status" value="5"/>
</dbReference>
<evidence type="ECO:0000256" key="2">
    <source>
        <dbReference type="ARBA" id="ARBA00022737"/>
    </source>
</evidence>
<dbReference type="AlphaFoldDB" id="A0A0D2MZL4"/>
<dbReference type="EMBL" id="KN817518">
    <property type="protein sequence ID" value="KJA29583.1"/>
    <property type="molecule type" value="Genomic_DNA"/>
</dbReference>
<dbReference type="InterPro" id="IPR036322">
    <property type="entry name" value="WD40_repeat_dom_sf"/>
</dbReference>
<dbReference type="PANTHER" id="PTHR44006:SF1">
    <property type="entry name" value="U5 SMALL NUCLEAR RIBONUCLEOPROTEIN 40 KDA PROTEIN"/>
    <property type="match status" value="1"/>
</dbReference>
<dbReference type="Pfam" id="PF00400">
    <property type="entry name" value="WD40"/>
    <property type="match status" value="3"/>
</dbReference>
<keyword evidence="2" id="KW-0677">Repeat</keyword>
<sequence>MSKRPSSPNAGGTLIKRAKATPPPSTQIAISSANEDRNKGLIRTVARTSNLDAPIVSLAGAHAGEILSCRFDPTGQNVAACSTDRGISLWRTYAPNTNYGLLSSHAKAPILDLQWSLFSSLIYSVAADHTLSMTDVTTGQKVKKIRAHREIINAIDRTMASGSGTELLATGSDDGTVKIWEGGDDAGKQAVATFDVGCPVTSVCWSADGNSVYIGAIDNEVHIYDLRKSEQVSTLLGHVDTPTSLALSPNGNFLLSPSFSSQTIVWDVRPFSPSSSRIHRVLQGAPAGFEHTLLRGAWSKDDGGKRAAVGGADRMVCIWDVDSGRILYKLPGHKGTVTSVDFHPKEPIILTGSKDGTMLLGEIEAGLSV</sequence>
<evidence type="ECO:0000313" key="6">
    <source>
        <dbReference type="EMBL" id="KJA29583.1"/>
    </source>
</evidence>
<reference evidence="7" key="1">
    <citation type="submission" date="2014-04" db="EMBL/GenBank/DDBJ databases">
        <title>Evolutionary Origins and Diversification of the Mycorrhizal Mutualists.</title>
        <authorList>
            <consortium name="DOE Joint Genome Institute"/>
            <consortium name="Mycorrhizal Genomics Consortium"/>
            <person name="Kohler A."/>
            <person name="Kuo A."/>
            <person name="Nagy L.G."/>
            <person name="Floudas D."/>
            <person name="Copeland A."/>
            <person name="Barry K.W."/>
            <person name="Cichocki N."/>
            <person name="Veneault-Fourrey C."/>
            <person name="LaButti K."/>
            <person name="Lindquist E.A."/>
            <person name="Lipzen A."/>
            <person name="Lundell T."/>
            <person name="Morin E."/>
            <person name="Murat C."/>
            <person name="Riley R."/>
            <person name="Ohm R."/>
            <person name="Sun H."/>
            <person name="Tunlid A."/>
            <person name="Henrissat B."/>
            <person name="Grigoriev I.V."/>
            <person name="Hibbett D.S."/>
            <person name="Martin F."/>
        </authorList>
    </citation>
    <scope>NUCLEOTIDE SEQUENCE [LARGE SCALE GENOMIC DNA]</scope>
    <source>
        <strain evidence="7">FD-334 SS-4</strain>
    </source>
</reference>
<dbReference type="OMA" id="IWDIRPY"/>
<keyword evidence="7" id="KW-1185">Reference proteome</keyword>
<evidence type="ECO:0000256" key="4">
    <source>
        <dbReference type="SAM" id="MobiDB-lite"/>
    </source>
</evidence>
<dbReference type="Gene3D" id="2.130.10.10">
    <property type="entry name" value="YVTN repeat-like/Quinoprotein amine dehydrogenase"/>
    <property type="match status" value="1"/>
</dbReference>
<dbReference type="GO" id="GO:0071013">
    <property type="term" value="C:catalytic step 2 spliceosome"/>
    <property type="evidence" value="ECO:0007669"/>
    <property type="project" value="TreeGrafter"/>
</dbReference>
<feature type="repeat" description="WD" evidence="3">
    <location>
        <begin position="59"/>
        <end position="90"/>
    </location>
</feature>
<feature type="repeat" description="WD" evidence="3">
    <location>
        <begin position="235"/>
        <end position="269"/>
    </location>
</feature>
<keyword evidence="1 3" id="KW-0853">WD repeat</keyword>
<name>A0A0D2MZL4_HYPSF</name>
<dbReference type="Pfam" id="PF12894">
    <property type="entry name" value="ANAPC4_WD40"/>
    <property type="match status" value="1"/>
</dbReference>
<feature type="repeat" description="WD" evidence="3">
    <location>
        <begin position="200"/>
        <end position="234"/>
    </location>
</feature>
<feature type="compositionally biased region" description="Polar residues" evidence="4">
    <location>
        <begin position="1"/>
        <end position="10"/>
    </location>
</feature>
<dbReference type="SMART" id="SM00320">
    <property type="entry name" value="WD40"/>
    <property type="match status" value="7"/>
</dbReference>
<dbReference type="InterPro" id="IPR052234">
    <property type="entry name" value="U5_snRNP_Component"/>
</dbReference>
<dbReference type="InterPro" id="IPR015943">
    <property type="entry name" value="WD40/YVTN_repeat-like_dom_sf"/>
</dbReference>
<feature type="repeat" description="WD" evidence="3">
    <location>
        <begin position="145"/>
        <end position="181"/>
    </location>
</feature>
<proteinExistence type="predicted"/>
<accession>A0A0D2MZL4</accession>
<dbReference type="PANTHER" id="PTHR44006">
    <property type="entry name" value="U5 SMALL NUCLEAR RIBONUCLEOPROTEIN 40 KDA PROTEIN"/>
    <property type="match status" value="1"/>
</dbReference>
<protein>
    <recommendedName>
        <fullName evidence="5">Anaphase-promoting complex subunit 4-like WD40 domain-containing protein</fullName>
    </recommendedName>
</protein>
<dbReference type="Proteomes" id="UP000054270">
    <property type="component" value="Unassembled WGS sequence"/>
</dbReference>
<feature type="repeat" description="WD" evidence="3">
    <location>
        <begin position="330"/>
        <end position="369"/>
    </location>
</feature>
<evidence type="ECO:0000256" key="1">
    <source>
        <dbReference type="ARBA" id="ARBA00022574"/>
    </source>
</evidence>
<dbReference type="OrthoDB" id="1068471at2759"/>